<evidence type="ECO:0000256" key="2">
    <source>
        <dbReference type="ARBA" id="ARBA00007246"/>
    </source>
</evidence>
<dbReference type="InterPro" id="IPR045584">
    <property type="entry name" value="Pilin-like"/>
</dbReference>
<dbReference type="PIRSF" id="PIRSF002786">
    <property type="entry name" value="XcpX"/>
    <property type="match status" value="1"/>
</dbReference>
<dbReference type="EMBL" id="FOEG01000013">
    <property type="protein sequence ID" value="SEP16190.1"/>
    <property type="molecule type" value="Genomic_DNA"/>
</dbReference>
<keyword evidence="4 10" id="KW-1003">Cell membrane</keyword>
<dbReference type="STRING" id="406100.SAMN04488052_11362"/>
<sequence>MTAPRRQRGVALITALLAVALVTVLAVELVSRQHMDIRRTQNLLARDQAYAYARGVEEWAIAMLVEDRRQNDSAVDHLNEPWAQAITPPPFEGATMRLRLEDLQGRFNINTLVTAPGEDDATAGGQLAALLLALEIEPTLVQAAADWIDVAPEVRFPDGAGDDWYSRLDPPYRVANRPMASASELRLVREVDDAQWRRLAPYVTALPEATPINVNTAPPPVLQAVAPGLSASAAEDLAADRPEDGWESVDAFLAHPAVAGAELAPEHLSVGSNYFLLRSEISLGRVTIRTESVVYRQGETGGAVIMRRQGFFD</sequence>
<proteinExistence type="inferred from homology"/>
<evidence type="ECO:0000256" key="3">
    <source>
        <dbReference type="ARBA" id="ARBA00022448"/>
    </source>
</evidence>
<dbReference type="NCBIfam" id="NF037980">
    <property type="entry name" value="T2SS_GspK"/>
    <property type="match status" value="1"/>
</dbReference>
<dbReference type="GO" id="GO:0009306">
    <property type="term" value="P:protein secretion"/>
    <property type="evidence" value="ECO:0007669"/>
    <property type="project" value="InterPro"/>
</dbReference>
<dbReference type="SUPFAM" id="SSF54523">
    <property type="entry name" value="Pili subunits"/>
    <property type="match status" value="1"/>
</dbReference>
<gene>
    <name evidence="13" type="ORF">SAMN04488052_11362</name>
</gene>
<dbReference type="Gene3D" id="1.10.40.60">
    <property type="entry name" value="EpsJ-like"/>
    <property type="match status" value="2"/>
</dbReference>
<keyword evidence="5 10" id="KW-0997">Cell inner membrane</keyword>
<evidence type="ECO:0000256" key="8">
    <source>
        <dbReference type="ARBA" id="ARBA00022989"/>
    </source>
</evidence>
<dbReference type="PANTHER" id="PTHR38831:SF1">
    <property type="entry name" value="TYPE II SECRETION SYSTEM PROTEIN K-RELATED"/>
    <property type="match status" value="1"/>
</dbReference>
<dbReference type="InterPro" id="IPR038072">
    <property type="entry name" value="GspK_central_sf"/>
</dbReference>
<keyword evidence="8" id="KW-1133">Transmembrane helix</keyword>
<reference evidence="13 14" key="1">
    <citation type="submission" date="2016-10" db="EMBL/GenBank/DDBJ databases">
        <authorList>
            <person name="de Groot N.N."/>
        </authorList>
    </citation>
    <scope>NUCLEOTIDE SEQUENCE [LARGE SCALE GENOMIC DNA]</scope>
    <source>
        <strain evidence="13 14">CGMCC 1.6291</strain>
    </source>
</reference>
<comment type="similarity">
    <text evidence="2 10">Belongs to the GSP K family.</text>
</comment>
<dbReference type="InterPro" id="IPR049179">
    <property type="entry name" value="T2SSK_SAM-like_2nd"/>
</dbReference>
<evidence type="ECO:0000256" key="6">
    <source>
        <dbReference type="ARBA" id="ARBA00022692"/>
    </source>
</evidence>
<dbReference type="Proteomes" id="UP000199657">
    <property type="component" value="Unassembled WGS sequence"/>
</dbReference>
<organism evidence="13 14">
    <name type="scientific">Aquisalimonas asiatica</name>
    <dbReference type="NCBI Taxonomy" id="406100"/>
    <lineage>
        <taxon>Bacteria</taxon>
        <taxon>Pseudomonadati</taxon>
        <taxon>Pseudomonadota</taxon>
        <taxon>Gammaproteobacteria</taxon>
        <taxon>Chromatiales</taxon>
        <taxon>Ectothiorhodospiraceae</taxon>
        <taxon>Aquisalimonas</taxon>
    </lineage>
</organism>
<protein>
    <recommendedName>
        <fullName evidence="10">Type II secretion system protein K</fullName>
    </recommendedName>
</protein>
<dbReference type="SUPFAM" id="SSF158544">
    <property type="entry name" value="GspK insert domain-like"/>
    <property type="match status" value="2"/>
</dbReference>
<feature type="domain" description="T2SS protein K first SAM-like" evidence="12">
    <location>
        <begin position="105"/>
        <end position="208"/>
    </location>
</feature>
<evidence type="ECO:0000256" key="7">
    <source>
        <dbReference type="ARBA" id="ARBA00022927"/>
    </source>
</evidence>
<name>A0A1H8VLL1_9GAMM</name>
<accession>A0A1H8VLL1</accession>
<keyword evidence="6" id="KW-0812">Transmembrane</keyword>
<keyword evidence="7" id="KW-0653">Protein transport</keyword>
<dbReference type="InterPro" id="IPR005628">
    <property type="entry name" value="GspK"/>
</dbReference>
<dbReference type="Gene3D" id="3.30.1300.30">
    <property type="entry name" value="GSPII I/J protein-like"/>
    <property type="match status" value="1"/>
</dbReference>
<dbReference type="OrthoDB" id="9788973at2"/>
<evidence type="ECO:0000256" key="10">
    <source>
        <dbReference type="PIRNR" id="PIRNR002786"/>
    </source>
</evidence>
<evidence type="ECO:0000256" key="4">
    <source>
        <dbReference type="ARBA" id="ARBA00022475"/>
    </source>
</evidence>
<dbReference type="AlphaFoldDB" id="A0A1H8VLL1"/>
<dbReference type="Pfam" id="PF21687">
    <property type="entry name" value="T2SSK_1st"/>
    <property type="match status" value="1"/>
</dbReference>
<comment type="subcellular location">
    <subcellularLocation>
        <location evidence="1 10">Cell inner membrane</location>
    </subcellularLocation>
</comment>
<evidence type="ECO:0000256" key="9">
    <source>
        <dbReference type="ARBA" id="ARBA00023136"/>
    </source>
</evidence>
<evidence type="ECO:0000256" key="5">
    <source>
        <dbReference type="ARBA" id="ARBA00022519"/>
    </source>
</evidence>
<keyword evidence="9 10" id="KW-0472">Membrane</keyword>
<dbReference type="RefSeq" id="WP_091646240.1">
    <property type="nucleotide sequence ID" value="NZ_FOEG01000013.1"/>
</dbReference>
<dbReference type="GO" id="GO:0005886">
    <property type="term" value="C:plasma membrane"/>
    <property type="evidence" value="ECO:0007669"/>
    <property type="project" value="UniProtKB-SubCell"/>
</dbReference>
<dbReference type="PANTHER" id="PTHR38831">
    <property type="entry name" value="TYPE II SECRETION SYSTEM PROTEIN K"/>
    <property type="match status" value="1"/>
</dbReference>
<evidence type="ECO:0000259" key="11">
    <source>
        <dbReference type="Pfam" id="PF03934"/>
    </source>
</evidence>
<dbReference type="Pfam" id="PF03934">
    <property type="entry name" value="T2SSK"/>
    <property type="match status" value="1"/>
</dbReference>
<keyword evidence="14" id="KW-1185">Reference proteome</keyword>
<feature type="domain" description="T2SS protein K second SAM-like" evidence="11">
    <location>
        <begin position="212"/>
        <end position="270"/>
    </location>
</feature>
<evidence type="ECO:0000313" key="14">
    <source>
        <dbReference type="Proteomes" id="UP000199657"/>
    </source>
</evidence>
<evidence type="ECO:0000313" key="13">
    <source>
        <dbReference type="EMBL" id="SEP16190.1"/>
    </source>
</evidence>
<dbReference type="InterPro" id="IPR049031">
    <property type="entry name" value="T2SSK_SAM-like_1st"/>
</dbReference>
<evidence type="ECO:0000256" key="1">
    <source>
        <dbReference type="ARBA" id="ARBA00004533"/>
    </source>
</evidence>
<keyword evidence="3 10" id="KW-0813">Transport</keyword>
<evidence type="ECO:0000259" key="12">
    <source>
        <dbReference type="Pfam" id="PF21687"/>
    </source>
</evidence>